<dbReference type="Pfam" id="PF20311">
    <property type="entry name" value="DUF6607"/>
    <property type="match status" value="1"/>
</dbReference>
<reference evidence="2 3" key="1">
    <citation type="submission" date="2016-10" db="EMBL/GenBank/DDBJ databases">
        <authorList>
            <person name="de Groot N.N."/>
        </authorList>
    </citation>
    <scope>NUCLEOTIDE SEQUENCE [LARGE SCALE GENOMIC DNA]</scope>
    <source>
        <strain evidence="2 3">CGMCC 1.6291</strain>
    </source>
</reference>
<dbReference type="AlphaFoldDB" id="A0A1H8S5R2"/>
<evidence type="ECO:0000256" key="1">
    <source>
        <dbReference type="SAM" id="SignalP"/>
    </source>
</evidence>
<evidence type="ECO:0000313" key="3">
    <source>
        <dbReference type="Proteomes" id="UP000199657"/>
    </source>
</evidence>
<name>A0A1H8S5R2_9GAMM</name>
<protein>
    <recommendedName>
        <fullName evidence="4">Secreted protein</fullName>
    </recommendedName>
</protein>
<keyword evidence="3" id="KW-1185">Reference proteome</keyword>
<keyword evidence="1" id="KW-0732">Signal</keyword>
<evidence type="ECO:0008006" key="4">
    <source>
        <dbReference type="Google" id="ProtNLM"/>
    </source>
</evidence>
<proteinExistence type="predicted"/>
<dbReference type="STRING" id="406100.SAMN04488052_102497"/>
<evidence type="ECO:0000313" key="2">
    <source>
        <dbReference type="EMBL" id="SEO73734.1"/>
    </source>
</evidence>
<dbReference type="Proteomes" id="UP000199657">
    <property type="component" value="Unassembled WGS sequence"/>
</dbReference>
<dbReference type="InterPro" id="IPR046715">
    <property type="entry name" value="DUF6607"/>
</dbReference>
<organism evidence="2 3">
    <name type="scientific">Aquisalimonas asiatica</name>
    <dbReference type="NCBI Taxonomy" id="406100"/>
    <lineage>
        <taxon>Bacteria</taxon>
        <taxon>Pseudomonadati</taxon>
        <taxon>Pseudomonadota</taxon>
        <taxon>Gammaproteobacteria</taxon>
        <taxon>Chromatiales</taxon>
        <taxon>Ectothiorhodospiraceae</taxon>
        <taxon>Aquisalimonas</taxon>
    </lineage>
</organism>
<dbReference type="OrthoDB" id="8564954at2"/>
<accession>A0A1H8S5R2</accession>
<sequence>MISIVTFRPNAISAGLLSAALLSPANLMAGDGNDRLAAIQNTAESQERDRRAILAMAGEYEVAFHFRETVPLKPGYERQGDQDSHATEVVLVVEDSPERIVLQHILLGPDGEHVTKHWRQDWHFEAQERLQFTADQTWQVRPVPEDLAEGSWTQCVWEVSDAPRYCGTGHWNHRSGVSTWTSDRTWRPLPRREYTARSDYNALNVENRHTITPDGWTHEQDNTKVRRDGEAVDAPLVREFGFNEYRLTDGVDFSPVYDEWDATGDFWAQVRQAWQERIDAESGIRLTDDSEGMAIIRPLFEQAATHRDNEKSVDQEAIDAVLERWTSSP</sequence>
<dbReference type="EMBL" id="FOEG01000002">
    <property type="protein sequence ID" value="SEO73734.1"/>
    <property type="molecule type" value="Genomic_DNA"/>
</dbReference>
<dbReference type="RefSeq" id="WP_091641406.1">
    <property type="nucleotide sequence ID" value="NZ_FOEG01000002.1"/>
</dbReference>
<feature type="signal peptide" evidence="1">
    <location>
        <begin position="1"/>
        <end position="29"/>
    </location>
</feature>
<gene>
    <name evidence="2" type="ORF">SAMN04488052_102497</name>
</gene>
<feature type="chain" id="PRO_5011451840" description="Secreted protein" evidence="1">
    <location>
        <begin position="30"/>
        <end position="329"/>
    </location>
</feature>